<dbReference type="EMBL" id="CAADRA010007038">
    <property type="protein sequence ID" value="VFT98611.1"/>
    <property type="molecule type" value="Genomic_DNA"/>
</dbReference>
<reference evidence="2" key="2">
    <citation type="submission" date="2019-06" db="EMBL/GenBank/DDBJ databases">
        <title>Genomics analysis of Aphanomyces spp. identifies a new class of oomycete effector associated with host adaptation.</title>
        <authorList>
            <person name="Gaulin E."/>
        </authorList>
    </citation>
    <scope>NUCLEOTIDE SEQUENCE</scope>
    <source>
        <strain evidence="2">CBS 578.67</strain>
    </source>
</reference>
<name>A0A485LJJ5_9STRA</name>
<evidence type="ECO:0000313" key="2">
    <source>
        <dbReference type="EMBL" id="KAF0686238.1"/>
    </source>
</evidence>
<sequence>MQDMKQQQAQRAVGWSPLSTYSTTSSTTPRLAAATGSSNSSAYRGRCKYKSGRCPNERTLKYNGEEIHSLCEEHRIRHNRNQRKADTKRRKGKDTSALSSPTPSSARSVLDDASPSKLWLAHPPILATPPFSPLSRSGDYDDDDDDDLVFQDLLSPAAATDIADLDFNLDDPVWSNEDVAILLEYFVDSKC</sequence>
<proteinExistence type="predicted"/>
<gene>
    <name evidence="3" type="primary">Aste57867_21943</name>
    <name evidence="2" type="ORF">As57867_021874</name>
    <name evidence="3" type="ORF">ASTE57867_21943</name>
</gene>
<reference evidence="3 4" key="1">
    <citation type="submission" date="2019-03" db="EMBL/GenBank/DDBJ databases">
        <authorList>
            <person name="Gaulin E."/>
            <person name="Dumas B."/>
        </authorList>
    </citation>
    <scope>NUCLEOTIDE SEQUENCE [LARGE SCALE GENOMIC DNA]</scope>
    <source>
        <strain evidence="3">CBS 568.67</strain>
    </source>
</reference>
<feature type="compositionally biased region" description="Polar residues" evidence="1">
    <location>
        <begin position="1"/>
        <end position="10"/>
    </location>
</feature>
<evidence type="ECO:0000256" key="1">
    <source>
        <dbReference type="SAM" id="MobiDB-lite"/>
    </source>
</evidence>
<accession>A0A485LJJ5</accession>
<dbReference type="EMBL" id="VJMH01007012">
    <property type="protein sequence ID" value="KAF0686238.1"/>
    <property type="molecule type" value="Genomic_DNA"/>
</dbReference>
<feature type="compositionally biased region" description="Low complexity" evidence="1">
    <location>
        <begin position="95"/>
        <end position="108"/>
    </location>
</feature>
<evidence type="ECO:0000313" key="3">
    <source>
        <dbReference type="EMBL" id="VFT98611.1"/>
    </source>
</evidence>
<feature type="compositionally biased region" description="Low complexity" evidence="1">
    <location>
        <begin position="16"/>
        <end position="28"/>
    </location>
</feature>
<keyword evidence="4" id="KW-1185">Reference proteome</keyword>
<feature type="region of interest" description="Disordered" evidence="1">
    <location>
        <begin position="77"/>
        <end position="110"/>
    </location>
</feature>
<dbReference type="AlphaFoldDB" id="A0A485LJJ5"/>
<feature type="region of interest" description="Disordered" evidence="1">
    <location>
        <begin position="1"/>
        <end position="47"/>
    </location>
</feature>
<evidence type="ECO:0000313" key="4">
    <source>
        <dbReference type="Proteomes" id="UP000332933"/>
    </source>
</evidence>
<feature type="compositionally biased region" description="Basic residues" evidence="1">
    <location>
        <begin position="77"/>
        <end position="92"/>
    </location>
</feature>
<organism evidence="3 4">
    <name type="scientific">Aphanomyces stellatus</name>
    <dbReference type="NCBI Taxonomy" id="120398"/>
    <lineage>
        <taxon>Eukaryota</taxon>
        <taxon>Sar</taxon>
        <taxon>Stramenopiles</taxon>
        <taxon>Oomycota</taxon>
        <taxon>Saprolegniomycetes</taxon>
        <taxon>Saprolegniales</taxon>
        <taxon>Verrucalvaceae</taxon>
        <taxon>Aphanomyces</taxon>
    </lineage>
</organism>
<dbReference type="OrthoDB" id="66417at2759"/>
<dbReference type="Proteomes" id="UP000332933">
    <property type="component" value="Unassembled WGS sequence"/>
</dbReference>
<protein>
    <submittedName>
        <fullName evidence="3">Aste57867_21943 protein</fullName>
    </submittedName>
</protein>